<name>X1P9V2_9ZZZZ</name>
<gene>
    <name evidence="1" type="ORF">S06H3_37972</name>
</gene>
<reference evidence="1" key="1">
    <citation type="journal article" date="2014" name="Front. Microbiol.">
        <title>High frequency of phylogenetically diverse reductive dehalogenase-homologous genes in deep subseafloor sedimentary metagenomes.</title>
        <authorList>
            <person name="Kawai M."/>
            <person name="Futagami T."/>
            <person name="Toyoda A."/>
            <person name="Takaki Y."/>
            <person name="Nishi S."/>
            <person name="Hori S."/>
            <person name="Arai W."/>
            <person name="Tsubouchi T."/>
            <person name="Morono Y."/>
            <person name="Uchiyama I."/>
            <person name="Ito T."/>
            <person name="Fujiyama A."/>
            <person name="Inagaki F."/>
            <person name="Takami H."/>
        </authorList>
    </citation>
    <scope>NUCLEOTIDE SEQUENCE</scope>
    <source>
        <strain evidence="1">Expedition CK06-06</strain>
    </source>
</reference>
<protein>
    <submittedName>
        <fullName evidence="1">Uncharacterized protein</fullName>
    </submittedName>
</protein>
<evidence type="ECO:0000313" key="1">
    <source>
        <dbReference type="EMBL" id="GAI27704.1"/>
    </source>
</evidence>
<comment type="caution">
    <text evidence="1">The sequence shown here is derived from an EMBL/GenBank/DDBJ whole genome shotgun (WGS) entry which is preliminary data.</text>
</comment>
<accession>X1P9V2</accession>
<sequence length="65" mass="7456">MIKAVFRFQNNMVMVFDKKGEQIPKYQGQYEEVKGSILKDAPIDAVFACGFTDAGELLKVPREEW</sequence>
<dbReference type="EMBL" id="BARV01023113">
    <property type="protein sequence ID" value="GAI27704.1"/>
    <property type="molecule type" value="Genomic_DNA"/>
</dbReference>
<dbReference type="AlphaFoldDB" id="X1P9V2"/>
<proteinExistence type="predicted"/>
<organism evidence="1">
    <name type="scientific">marine sediment metagenome</name>
    <dbReference type="NCBI Taxonomy" id="412755"/>
    <lineage>
        <taxon>unclassified sequences</taxon>
        <taxon>metagenomes</taxon>
        <taxon>ecological metagenomes</taxon>
    </lineage>
</organism>